<name>A0ABC8VPI7_9POAL</name>
<protein>
    <recommendedName>
        <fullName evidence="4">Glycosyltransferase</fullName>
        <ecNumber evidence="4">2.4.1.-</ecNumber>
    </recommendedName>
</protein>
<dbReference type="PROSITE" id="PS00375">
    <property type="entry name" value="UDPGT"/>
    <property type="match status" value="1"/>
</dbReference>
<dbReference type="Gene3D" id="3.40.50.2000">
    <property type="entry name" value="Glycogen Phosphorylase B"/>
    <property type="match status" value="2"/>
</dbReference>
<sequence>MKKTVVLYPGLAVSHFAPMVQLADALLDEGYAVAVAIIDPTVNGDITLAAVVDRIAASKPAVTFHKLPLIQDYSPAIVHDAKFIVRYFDLVRRYNQHLHDLLLSMPMPPGSNVHALIVDMMSVEALGVANELGIPGYTFFPSNASALAATVQLPSIRCAEGQPALRALGDTPLSFHGVPPVPASHLTAEMLEGPGSETYEALMGMFARIQESRGILANTFGSLEARAVGALGDPRISPKMPPLYCVGPLVAGYSGEAKKEKPHECITWLDGQPEQSVVFLCFGGTGAGIHSEEQLKEMAIGLDKSGHRFLWVVRAPAPDDPEKPFDPRANPDLDALLPKGFLERTSGRGLVVKLWVPQVEVLNHKAVGAFVTHCGWNSVLEGISAGVPMLCWPMYAEQRMNKVFMVEEYGVGVEVIGWQQGMVKAEEIEAKVKLVMEGEQGKRLRVRVSQHKEAAAVAWEDGGSSRSAFGQFLTDAGCLRQRPTRS</sequence>
<evidence type="ECO:0000313" key="6">
    <source>
        <dbReference type="EMBL" id="CAL5095928.1"/>
    </source>
</evidence>
<dbReference type="EC" id="2.4.1.-" evidence="4"/>
<dbReference type="CDD" id="cd03784">
    <property type="entry name" value="GT1_Gtf-like"/>
    <property type="match status" value="1"/>
</dbReference>
<evidence type="ECO:0000256" key="3">
    <source>
        <dbReference type="RuleBase" id="RU003718"/>
    </source>
</evidence>
<dbReference type="EMBL" id="OZ075120">
    <property type="protein sequence ID" value="CAL4894529.1"/>
    <property type="molecule type" value="Genomic_DNA"/>
</dbReference>
<dbReference type="InterPro" id="IPR050481">
    <property type="entry name" value="UDP-glycosyltransf_plant"/>
</dbReference>
<dbReference type="GO" id="GO:0035251">
    <property type="term" value="F:UDP-glucosyltransferase activity"/>
    <property type="evidence" value="ECO:0007669"/>
    <property type="project" value="UniProtKB-ARBA"/>
</dbReference>
<dbReference type="Pfam" id="PF00201">
    <property type="entry name" value="UDPGT"/>
    <property type="match status" value="1"/>
</dbReference>
<proteinExistence type="inferred from homology"/>
<organism evidence="5 7">
    <name type="scientific">Urochloa decumbens</name>
    <dbReference type="NCBI Taxonomy" id="240449"/>
    <lineage>
        <taxon>Eukaryota</taxon>
        <taxon>Viridiplantae</taxon>
        <taxon>Streptophyta</taxon>
        <taxon>Embryophyta</taxon>
        <taxon>Tracheophyta</taxon>
        <taxon>Spermatophyta</taxon>
        <taxon>Magnoliopsida</taxon>
        <taxon>Liliopsida</taxon>
        <taxon>Poales</taxon>
        <taxon>Poaceae</taxon>
        <taxon>PACMAD clade</taxon>
        <taxon>Panicoideae</taxon>
        <taxon>Panicodae</taxon>
        <taxon>Paniceae</taxon>
        <taxon>Melinidinae</taxon>
        <taxon>Urochloa</taxon>
    </lineage>
</organism>
<dbReference type="PANTHER" id="PTHR48048">
    <property type="entry name" value="GLYCOSYLTRANSFERASE"/>
    <property type="match status" value="1"/>
</dbReference>
<evidence type="ECO:0000313" key="5">
    <source>
        <dbReference type="EMBL" id="CAL4894529.1"/>
    </source>
</evidence>
<dbReference type="SUPFAM" id="SSF53756">
    <property type="entry name" value="UDP-Glycosyltransferase/glycogen phosphorylase"/>
    <property type="match status" value="1"/>
</dbReference>
<dbReference type="FunFam" id="3.40.50.2000:FF:000020">
    <property type="entry name" value="Glycosyltransferase"/>
    <property type="match status" value="1"/>
</dbReference>
<evidence type="ECO:0000256" key="4">
    <source>
        <dbReference type="RuleBase" id="RU362057"/>
    </source>
</evidence>
<dbReference type="Proteomes" id="UP001497457">
    <property type="component" value="Chromosome 10rd"/>
</dbReference>
<gene>
    <name evidence="6" type="ORF">URODEC1_LOCUS116734</name>
    <name evidence="5" type="ORF">URODEC1_LOCUS5476</name>
</gene>
<evidence type="ECO:0000256" key="1">
    <source>
        <dbReference type="ARBA" id="ARBA00009995"/>
    </source>
</evidence>
<keyword evidence="7" id="KW-1185">Reference proteome</keyword>
<dbReference type="InterPro" id="IPR002213">
    <property type="entry name" value="UDP_glucos_trans"/>
</dbReference>
<comment type="similarity">
    <text evidence="1 3">Belongs to the UDP-glycosyltransferase family.</text>
</comment>
<evidence type="ECO:0000256" key="2">
    <source>
        <dbReference type="ARBA" id="ARBA00022679"/>
    </source>
</evidence>
<dbReference type="Proteomes" id="UP001497457">
    <property type="component" value="Chromosome 9rd"/>
</dbReference>
<reference evidence="5 7" key="1">
    <citation type="submission" date="2024-10" db="EMBL/GenBank/DDBJ databases">
        <authorList>
            <person name="Ryan C."/>
        </authorList>
    </citation>
    <scope>NUCLEOTIDE SEQUENCE [LARGE SCALE GENOMIC DNA]</scope>
</reference>
<evidence type="ECO:0000313" key="7">
    <source>
        <dbReference type="Proteomes" id="UP001497457"/>
    </source>
</evidence>
<dbReference type="InterPro" id="IPR035595">
    <property type="entry name" value="UDP_glycos_trans_CS"/>
</dbReference>
<dbReference type="AlphaFoldDB" id="A0ABC8VPI7"/>
<keyword evidence="3" id="KW-0328">Glycosyltransferase</keyword>
<dbReference type="EMBL" id="OZ075119">
    <property type="protein sequence ID" value="CAL5095928.1"/>
    <property type="molecule type" value="Genomic_DNA"/>
</dbReference>
<keyword evidence="2 3" id="KW-0808">Transferase</keyword>
<dbReference type="PANTHER" id="PTHR48048:SF85">
    <property type="entry name" value="GLYCOSYLTRANSFERASE"/>
    <property type="match status" value="1"/>
</dbReference>
<accession>A0ABC8VPI7</accession>